<comment type="caution">
    <text evidence="2">The sequence shown here is derived from an EMBL/GenBank/DDBJ whole genome shotgun (WGS) entry which is preliminary data.</text>
</comment>
<feature type="non-terminal residue" evidence="2">
    <location>
        <position position="146"/>
    </location>
</feature>
<dbReference type="Proteomes" id="UP001140094">
    <property type="component" value="Unassembled WGS sequence"/>
</dbReference>
<evidence type="ECO:0000313" key="3">
    <source>
        <dbReference type="Proteomes" id="UP001140094"/>
    </source>
</evidence>
<name>A0A9W8I2U3_9FUNG</name>
<proteinExistence type="predicted"/>
<protein>
    <submittedName>
        <fullName evidence="2">Uncharacterized protein</fullName>
    </submittedName>
</protein>
<keyword evidence="3" id="KW-1185">Reference proteome</keyword>
<dbReference type="AlphaFoldDB" id="A0A9W8I2U3"/>
<dbReference type="EMBL" id="JANBUO010000197">
    <property type="protein sequence ID" value="KAJ2806359.1"/>
    <property type="molecule type" value="Genomic_DNA"/>
</dbReference>
<feature type="region of interest" description="Disordered" evidence="1">
    <location>
        <begin position="115"/>
        <end position="146"/>
    </location>
</feature>
<organism evidence="2 3">
    <name type="scientific">Coemansia guatemalensis</name>
    <dbReference type="NCBI Taxonomy" id="2761395"/>
    <lineage>
        <taxon>Eukaryota</taxon>
        <taxon>Fungi</taxon>
        <taxon>Fungi incertae sedis</taxon>
        <taxon>Zoopagomycota</taxon>
        <taxon>Kickxellomycotina</taxon>
        <taxon>Kickxellomycetes</taxon>
        <taxon>Kickxellales</taxon>
        <taxon>Kickxellaceae</taxon>
        <taxon>Coemansia</taxon>
    </lineage>
</organism>
<evidence type="ECO:0000313" key="2">
    <source>
        <dbReference type="EMBL" id="KAJ2806359.1"/>
    </source>
</evidence>
<feature type="region of interest" description="Disordered" evidence="1">
    <location>
        <begin position="1"/>
        <end position="27"/>
    </location>
</feature>
<reference evidence="2" key="1">
    <citation type="submission" date="2022-07" db="EMBL/GenBank/DDBJ databases">
        <title>Phylogenomic reconstructions and comparative analyses of Kickxellomycotina fungi.</title>
        <authorList>
            <person name="Reynolds N.K."/>
            <person name="Stajich J.E."/>
            <person name="Barry K."/>
            <person name="Grigoriev I.V."/>
            <person name="Crous P."/>
            <person name="Smith M.E."/>
        </authorList>
    </citation>
    <scope>NUCLEOTIDE SEQUENCE</scope>
    <source>
        <strain evidence="2">NRRL 1565</strain>
    </source>
</reference>
<feature type="compositionally biased region" description="Basic and acidic residues" evidence="1">
    <location>
        <begin position="69"/>
        <end position="81"/>
    </location>
</feature>
<feature type="compositionally biased region" description="Polar residues" evidence="1">
    <location>
        <begin position="123"/>
        <end position="139"/>
    </location>
</feature>
<evidence type="ECO:0000256" key="1">
    <source>
        <dbReference type="SAM" id="MobiDB-lite"/>
    </source>
</evidence>
<feature type="compositionally biased region" description="Basic and acidic residues" evidence="1">
    <location>
        <begin position="51"/>
        <end position="60"/>
    </location>
</feature>
<sequence length="146" mass="16155">MTGITTKLVEHHSNKTHGPLPTNQESGVNMQVANNLPTPDTTAVTGIFESQFKDGSDRRVNSKAGQKNSGKDMGNHQDVNRHHNTYLDKALSLAMECEKSLKEMTKTMEMLKLDKNKRIARAESNSGTSRNHRTITSQPARRVSPG</sequence>
<feature type="region of interest" description="Disordered" evidence="1">
    <location>
        <begin position="49"/>
        <end position="84"/>
    </location>
</feature>
<gene>
    <name evidence="2" type="ORF">H4R20_001722</name>
</gene>
<accession>A0A9W8I2U3</accession>